<dbReference type="AlphaFoldDB" id="A0ABD2W2W5"/>
<organism evidence="1 2">
    <name type="scientific">Trichogramma kaykai</name>
    <dbReference type="NCBI Taxonomy" id="54128"/>
    <lineage>
        <taxon>Eukaryota</taxon>
        <taxon>Metazoa</taxon>
        <taxon>Ecdysozoa</taxon>
        <taxon>Arthropoda</taxon>
        <taxon>Hexapoda</taxon>
        <taxon>Insecta</taxon>
        <taxon>Pterygota</taxon>
        <taxon>Neoptera</taxon>
        <taxon>Endopterygota</taxon>
        <taxon>Hymenoptera</taxon>
        <taxon>Apocrita</taxon>
        <taxon>Proctotrupomorpha</taxon>
        <taxon>Chalcidoidea</taxon>
        <taxon>Trichogrammatidae</taxon>
        <taxon>Trichogramma</taxon>
    </lineage>
</organism>
<comment type="caution">
    <text evidence="1">The sequence shown here is derived from an EMBL/GenBank/DDBJ whole genome shotgun (WGS) entry which is preliminary data.</text>
</comment>
<dbReference type="EMBL" id="JBJJXI010000143">
    <property type="protein sequence ID" value="KAL3386865.1"/>
    <property type="molecule type" value="Genomic_DNA"/>
</dbReference>
<reference evidence="1 2" key="1">
    <citation type="journal article" date="2024" name="bioRxiv">
        <title>A reference genome for Trichogramma kaykai: A tiny desert-dwelling parasitoid wasp with competing sex-ratio distorters.</title>
        <authorList>
            <person name="Culotta J."/>
            <person name="Lindsey A.R."/>
        </authorList>
    </citation>
    <scope>NUCLEOTIDE SEQUENCE [LARGE SCALE GENOMIC DNA]</scope>
    <source>
        <strain evidence="1 2">KSX58</strain>
    </source>
</reference>
<gene>
    <name evidence="1" type="ORF">TKK_017788</name>
</gene>
<evidence type="ECO:0000313" key="1">
    <source>
        <dbReference type="EMBL" id="KAL3386865.1"/>
    </source>
</evidence>
<evidence type="ECO:0000313" key="2">
    <source>
        <dbReference type="Proteomes" id="UP001627154"/>
    </source>
</evidence>
<accession>A0ABD2W2W5</accession>
<keyword evidence="2" id="KW-1185">Reference proteome</keyword>
<name>A0ABD2W2W5_9HYME</name>
<protein>
    <submittedName>
        <fullName evidence="1">Uncharacterized protein</fullName>
    </submittedName>
</protein>
<dbReference type="Proteomes" id="UP001627154">
    <property type="component" value="Unassembled WGS sequence"/>
</dbReference>
<sequence length="114" mass="12457">MSATANSCIRHFGDEHIGFCSFSPVRKLIGLNDSHLSKKHELSPLLRKTGRKNLCSGAGVLVFEWSKISSSSSSLGANLFVLRRSMMIRDDGCIHINYTVYPVDTADSILTIGA</sequence>
<proteinExistence type="predicted"/>